<dbReference type="InterPro" id="IPR011646">
    <property type="entry name" value="KAP_P-loop"/>
</dbReference>
<name>A0A7R9CYH6_TIMCR</name>
<proteinExistence type="predicted"/>
<dbReference type="Gene3D" id="1.25.40.20">
    <property type="entry name" value="Ankyrin repeat-containing domain"/>
    <property type="match status" value="4"/>
</dbReference>
<evidence type="ECO:0000259" key="4">
    <source>
        <dbReference type="Pfam" id="PF07693"/>
    </source>
</evidence>
<dbReference type="InterPro" id="IPR002110">
    <property type="entry name" value="Ankyrin_rpt"/>
</dbReference>
<accession>A0A7R9CYH6</accession>
<feature type="repeat" description="ANK" evidence="1">
    <location>
        <begin position="301"/>
        <end position="333"/>
    </location>
</feature>
<dbReference type="GO" id="GO:0030165">
    <property type="term" value="F:PDZ domain binding"/>
    <property type="evidence" value="ECO:0007669"/>
    <property type="project" value="TreeGrafter"/>
</dbReference>
<dbReference type="GO" id="GO:0019887">
    <property type="term" value="F:protein kinase regulator activity"/>
    <property type="evidence" value="ECO:0007669"/>
    <property type="project" value="TreeGrafter"/>
</dbReference>
<dbReference type="PANTHER" id="PTHR24116">
    <property type="entry name" value="KINASE D-INTERACTING SUBSTRATE OF 220 KDA"/>
    <property type="match status" value="1"/>
</dbReference>
<protein>
    <recommendedName>
        <fullName evidence="7">KAP NTPase domain-containing protein</fullName>
    </recommendedName>
</protein>
<evidence type="ECO:0000259" key="5">
    <source>
        <dbReference type="Pfam" id="PF23307"/>
    </source>
</evidence>
<evidence type="ECO:0000256" key="1">
    <source>
        <dbReference type="PROSITE-ProRule" id="PRU00023"/>
    </source>
</evidence>
<dbReference type="SUPFAM" id="SSF48403">
    <property type="entry name" value="Ankyrin repeat"/>
    <property type="match status" value="2"/>
</dbReference>
<feature type="domain" description="KAP NTPase" evidence="4">
    <location>
        <begin position="530"/>
        <end position="1069"/>
    </location>
</feature>
<feature type="domain" description="KAP NTPase" evidence="4">
    <location>
        <begin position="1116"/>
        <end position="1277"/>
    </location>
</feature>
<feature type="region of interest" description="Disordered" evidence="2">
    <location>
        <begin position="1593"/>
        <end position="1638"/>
    </location>
</feature>
<evidence type="ECO:0008006" key="7">
    <source>
        <dbReference type="Google" id="ProtNLM"/>
    </source>
</evidence>
<evidence type="ECO:0000256" key="2">
    <source>
        <dbReference type="SAM" id="MobiDB-lite"/>
    </source>
</evidence>
<dbReference type="PANTHER" id="PTHR24116:SF0">
    <property type="entry name" value="KINASE D-INTERACTING SUBSTRATE OF 220 KDA"/>
    <property type="match status" value="1"/>
</dbReference>
<keyword evidence="3" id="KW-0812">Transmembrane</keyword>
<dbReference type="InterPro" id="IPR057092">
    <property type="entry name" value="SAM_KIDINS220"/>
</dbReference>
<dbReference type="CDD" id="cd09487">
    <property type="entry name" value="SAM_superfamily"/>
    <property type="match status" value="1"/>
</dbReference>
<feature type="repeat" description="ANK" evidence="1">
    <location>
        <begin position="193"/>
        <end position="225"/>
    </location>
</feature>
<dbReference type="PROSITE" id="PS50088">
    <property type="entry name" value="ANK_REPEAT"/>
    <property type="match status" value="7"/>
</dbReference>
<dbReference type="Pfam" id="PF07693">
    <property type="entry name" value="KAP_NTPase"/>
    <property type="match status" value="2"/>
</dbReference>
<dbReference type="SUPFAM" id="SSF47769">
    <property type="entry name" value="SAM/Pointed domain"/>
    <property type="match status" value="1"/>
</dbReference>
<feature type="repeat" description="ANK" evidence="1">
    <location>
        <begin position="268"/>
        <end position="300"/>
    </location>
</feature>
<feature type="repeat" description="ANK" evidence="1">
    <location>
        <begin position="127"/>
        <end position="159"/>
    </location>
</feature>
<keyword evidence="3" id="KW-0472">Membrane</keyword>
<feature type="transmembrane region" description="Helical" evidence="3">
    <location>
        <begin position="720"/>
        <end position="745"/>
    </location>
</feature>
<keyword evidence="3" id="KW-1133">Transmembrane helix</keyword>
<organism evidence="6">
    <name type="scientific">Timema cristinae</name>
    <name type="common">Walking stick</name>
    <dbReference type="NCBI Taxonomy" id="61476"/>
    <lineage>
        <taxon>Eukaryota</taxon>
        <taxon>Metazoa</taxon>
        <taxon>Ecdysozoa</taxon>
        <taxon>Arthropoda</taxon>
        <taxon>Hexapoda</taxon>
        <taxon>Insecta</taxon>
        <taxon>Pterygota</taxon>
        <taxon>Neoptera</taxon>
        <taxon>Polyneoptera</taxon>
        <taxon>Phasmatodea</taxon>
        <taxon>Timematodea</taxon>
        <taxon>Timematoidea</taxon>
        <taxon>Timematidae</taxon>
        <taxon>Timema</taxon>
    </lineage>
</organism>
<feature type="region of interest" description="Disordered" evidence="2">
    <location>
        <begin position="1168"/>
        <end position="1213"/>
    </location>
</feature>
<dbReference type="InterPro" id="IPR052771">
    <property type="entry name" value="Neurotrophin_sig_adaptor"/>
</dbReference>
<feature type="transmembrane region" description="Helical" evidence="3">
    <location>
        <begin position="593"/>
        <end position="615"/>
    </location>
</feature>
<dbReference type="SMART" id="SM00248">
    <property type="entry name" value="ANK"/>
    <property type="match status" value="9"/>
</dbReference>
<dbReference type="EMBL" id="OC319274">
    <property type="protein sequence ID" value="CAD7404825.1"/>
    <property type="molecule type" value="Genomic_DNA"/>
</dbReference>
<dbReference type="InterPro" id="IPR013761">
    <property type="entry name" value="SAM/pointed_sf"/>
</dbReference>
<dbReference type="PROSITE" id="PS50297">
    <property type="entry name" value="ANK_REP_REGION"/>
    <property type="match status" value="5"/>
</dbReference>
<feature type="repeat" description="ANK" evidence="1">
    <location>
        <begin position="61"/>
        <end position="93"/>
    </location>
</feature>
<evidence type="ECO:0000256" key="3">
    <source>
        <dbReference type="SAM" id="Phobius"/>
    </source>
</evidence>
<reference evidence="6" key="1">
    <citation type="submission" date="2020-11" db="EMBL/GenBank/DDBJ databases">
        <authorList>
            <person name="Tran Van P."/>
        </authorList>
    </citation>
    <scope>NUCLEOTIDE SEQUENCE</scope>
</reference>
<evidence type="ECO:0000313" key="6">
    <source>
        <dbReference type="EMBL" id="CAD7404825.1"/>
    </source>
</evidence>
<feature type="transmembrane region" description="Helical" evidence="3">
    <location>
        <begin position="942"/>
        <end position="963"/>
    </location>
</feature>
<sequence length="1770" mass="198197">MIPVVLQFLSDWWWLQTLHRSESMVSLCFRSLINYIADDNLIGLQNFLENKRVQVDDRDENGSTALIVAASKGKLLFVRELVNHGADVNAEDADNWTALLCAAKEGFTDICVELLEHGADLEHRDLGGWTALMWATYKGRSETSALFLERGAEANAHGNYHISSLLWAAGRGYAAIARDLVRHGAKVNVGDKYGTTALVWASRKGNAEIVDCLLKAGANVDTADTRECPSFVPSTHGLLSWWLLSGTTFDVVNLLLEHRPNVNALDKDGCTALALACKEGFHEIAVALLNVGAYINIQDRAGDTNLIHAVKGGHRSVVEALLKKYADVDISGKIEVLITERSQHFSLSRIILYLRMYVFTCDYQDRKTAVYWSVEKGNAAMVRLLLSANPDLEIATKDGDTPLLRAVRTRNVEIVQLLLDKKAKVSAADKKGDTVLHIAMRARSKSLLGAQSVGWCRLYCPLLTSCLLPTQAIVEVLLRNPKNSQLLYRPNRGGETPYNIDMNHQKTILGQIFGARRLNTNEDNENMLGYDLYSSALADILSEPSLSMPITVGLYAKWGSGKSFLLNKLRGKYIVCVIPEEMKNFARQWVDPVFQFSSLLLIVVVHMALVIGTVVGLASRWWVAGVSAGGTIVVLCYTFLMLIWYGSQRFYFTDQTRVSSSTGGENSVVQMLGSLYDAIENDCGSIPTRLYRAFRPKSSKLGSLGVKSTSSWRWRRLCCLPYSVIFVLSFLFLLVGISVLTIYLMDLNNYSVADEVGPGPKNNVVFQKHCGMLCSKNIVKHCGVFQEQCVLSHSRNIVYCHVSGTMFTVMFQEHCGMLCSKNIVEQYVLLCPMNIGVCCIPGTMCTVVFQEQCVLSCFRNNVYCHIPGTLCTVMFQKHCGMMFTVVFQEHCGMLCSRNNVYCHIPGTLCTVMFQEHCGVVFQKHCVQSCSRNIVVVVIEQTVAHVTLITIALLLCVGVVANLYTWGQMIQALLFSQRRHLQRAIARLDTLKSEGFLQALRSEVNLMTEMVKCVDSFTSQQTRLVVIVDGLDSCEQDKVLLVLDAVHMLFSDTTSPFIVILAIDPHIISKVGTTASSQFIELACVAEQSTYPTNINFDFLRNNSLLLKKVAENYIASQAVEFNSRRLFSESNIGGHDYLRNMVHLPFYLQNSGLRKVKVAQQTAHHHRKSMSAWADAEETVGVPPSGPLSTMGGSRRMSTESGMSSSEKLKPPGGLIRKGSRKLKLSESIASSLGSNLNRVGGAHDLTKMLLTDDYFSDVNPRSMRRLMNVVYITGRLLKAFQIDFNWYHLASWVNITEQWPYRTSWVILHYSMHEESYDDNTSLKSLYDKLRPLIPLSKEVEPLLELDRDERKFDIFLTFHRSSLLISDLKIFLPFTINLDPYIKKVIKEDHQNMEEAGELQFMVPSPPAPLPPQAANTTTPIWGAQKSSLLRRQRQLSRSATLQGPGAAYPQPSMVGWPPHWLSMQDSMSMMPRPSLYPQMSAVTVLPSEVLDVKLSSLSVDGVCDLFTKVEDLNSPSTPQYVSVMRENNISGRVLLHCDLEELKKVLQMNFGDWELFRMIVVSLREQELTCFSHQEELNYKNVRFAVPSPHATPQLPERKVSLSKSPSLPNDKDKSASRSESRTTNKQSIMEKQEAQPFQTWYTSSHDLLCHTEFLSKGHEQSSAVVPPDELSGERVRQVTFWWASVRTGGNTSLLCRSVLTTTSTDARRSTTRNRLSWDQAKSIMAQGPRLPCGSRVYLLWMTHNPSLGHHKHKIPDSSQVASNFDT</sequence>
<gene>
    <name evidence="6" type="ORF">TCEB3V08_LOCUS7685</name>
</gene>
<dbReference type="Gene3D" id="1.10.150.50">
    <property type="entry name" value="Transcription Factor, Ets-1"/>
    <property type="match status" value="1"/>
</dbReference>
<dbReference type="Pfam" id="PF23307">
    <property type="entry name" value="SAM_KIDINS220"/>
    <property type="match status" value="1"/>
</dbReference>
<feature type="transmembrane region" description="Helical" evidence="3">
    <location>
        <begin position="621"/>
        <end position="645"/>
    </location>
</feature>
<keyword evidence="1" id="KW-0040">ANK repeat</keyword>
<feature type="repeat" description="ANK" evidence="1">
    <location>
        <begin position="398"/>
        <end position="430"/>
    </location>
</feature>
<feature type="domain" description="Kinase D-interacting substrate of 220 kDa-like SAM" evidence="5">
    <location>
        <begin position="1495"/>
        <end position="1578"/>
    </location>
</feature>
<dbReference type="InterPro" id="IPR036770">
    <property type="entry name" value="Ankyrin_rpt-contain_sf"/>
</dbReference>
<feature type="repeat" description="ANK" evidence="1">
    <location>
        <begin position="94"/>
        <end position="126"/>
    </location>
</feature>
<dbReference type="Pfam" id="PF12796">
    <property type="entry name" value="Ank_2"/>
    <property type="match status" value="4"/>
</dbReference>
<feature type="compositionally biased region" description="Basic and acidic residues" evidence="2">
    <location>
        <begin position="1613"/>
        <end position="1637"/>
    </location>
</feature>